<protein>
    <submittedName>
        <fullName evidence="7">MFS transporter</fullName>
    </submittedName>
</protein>
<evidence type="ECO:0000256" key="5">
    <source>
        <dbReference type="SAM" id="Phobius"/>
    </source>
</evidence>
<keyword evidence="3 5" id="KW-1133">Transmembrane helix</keyword>
<keyword evidence="2 5" id="KW-0812">Transmembrane</keyword>
<feature type="transmembrane region" description="Helical" evidence="5">
    <location>
        <begin position="62"/>
        <end position="81"/>
    </location>
</feature>
<dbReference type="InterPro" id="IPR020846">
    <property type="entry name" value="MFS_dom"/>
</dbReference>
<dbReference type="Gene3D" id="1.20.1250.20">
    <property type="entry name" value="MFS general substrate transporter like domains"/>
    <property type="match status" value="2"/>
</dbReference>
<organism evidence="7 8">
    <name type="scientific">Terriglobus aquaticus</name>
    <dbReference type="NCBI Taxonomy" id="940139"/>
    <lineage>
        <taxon>Bacteria</taxon>
        <taxon>Pseudomonadati</taxon>
        <taxon>Acidobacteriota</taxon>
        <taxon>Terriglobia</taxon>
        <taxon>Terriglobales</taxon>
        <taxon>Acidobacteriaceae</taxon>
        <taxon>Terriglobus</taxon>
    </lineage>
</organism>
<feature type="transmembrane region" description="Helical" evidence="5">
    <location>
        <begin position="90"/>
        <end position="108"/>
    </location>
</feature>
<dbReference type="InterPro" id="IPR036259">
    <property type="entry name" value="MFS_trans_sf"/>
</dbReference>
<feature type="transmembrane region" description="Helical" evidence="5">
    <location>
        <begin position="269"/>
        <end position="291"/>
    </location>
</feature>
<feature type="transmembrane region" description="Helical" evidence="5">
    <location>
        <begin position="226"/>
        <end position="249"/>
    </location>
</feature>
<dbReference type="CDD" id="cd17316">
    <property type="entry name" value="MFS_SV2_like"/>
    <property type="match status" value="1"/>
</dbReference>
<comment type="caution">
    <text evidence="7">The sequence shown here is derived from an EMBL/GenBank/DDBJ whole genome shotgun (WGS) entry which is preliminary data.</text>
</comment>
<evidence type="ECO:0000256" key="1">
    <source>
        <dbReference type="ARBA" id="ARBA00004141"/>
    </source>
</evidence>
<dbReference type="PANTHER" id="PTHR23508:SF10">
    <property type="entry name" value="CARBOXYLIC ACID TRANSPORTER PROTEIN HOMOLOG"/>
    <property type="match status" value="1"/>
</dbReference>
<accession>A0ABW9KM21</accession>
<feature type="transmembrane region" description="Helical" evidence="5">
    <location>
        <begin position="114"/>
        <end position="136"/>
    </location>
</feature>
<dbReference type="PROSITE" id="PS50850">
    <property type="entry name" value="MFS"/>
    <property type="match status" value="1"/>
</dbReference>
<keyword evidence="8" id="KW-1185">Reference proteome</keyword>
<feature type="domain" description="Major facilitator superfamily (MFS) profile" evidence="6">
    <location>
        <begin position="23"/>
        <end position="414"/>
    </location>
</feature>
<dbReference type="PANTHER" id="PTHR23508">
    <property type="entry name" value="CARBOXYLIC ACID TRANSPORTER PROTEIN HOMOLOG"/>
    <property type="match status" value="1"/>
</dbReference>
<feature type="transmembrane region" description="Helical" evidence="5">
    <location>
        <begin position="23"/>
        <end position="50"/>
    </location>
</feature>
<dbReference type="Pfam" id="PF07690">
    <property type="entry name" value="MFS_1"/>
    <property type="match status" value="1"/>
</dbReference>
<evidence type="ECO:0000313" key="7">
    <source>
        <dbReference type="EMBL" id="MFN2976383.1"/>
    </source>
</evidence>
<gene>
    <name evidence="7" type="ORF">ACK2TP_11475</name>
</gene>
<name>A0ABW9KM21_9BACT</name>
<dbReference type="PROSITE" id="PS00217">
    <property type="entry name" value="SUGAR_TRANSPORT_2"/>
    <property type="match status" value="1"/>
</dbReference>
<proteinExistence type="predicted"/>
<dbReference type="Proteomes" id="UP001634747">
    <property type="component" value="Unassembled WGS sequence"/>
</dbReference>
<feature type="transmembrane region" description="Helical" evidence="5">
    <location>
        <begin position="298"/>
        <end position="316"/>
    </location>
</feature>
<dbReference type="RefSeq" id="WP_263412137.1">
    <property type="nucleotide sequence ID" value="NZ_BAABBH010000001.1"/>
</dbReference>
<evidence type="ECO:0000256" key="2">
    <source>
        <dbReference type="ARBA" id="ARBA00022692"/>
    </source>
</evidence>
<comment type="subcellular location">
    <subcellularLocation>
        <location evidence="1">Membrane</location>
        <topology evidence="1">Multi-pass membrane protein</topology>
    </subcellularLocation>
</comment>
<evidence type="ECO:0000259" key="6">
    <source>
        <dbReference type="PROSITE" id="PS50850"/>
    </source>
</evidence>
<feature type="transmembrane region" description="Helical" evidence="5">
    <location>
        <begin position="391"/>
        <end position="410"/>
    </location>
</feature>
<reference evidence="7 8" key="1">
    <citation type="submission" date="2024-12" db="EMBL/GenBank/DDBJ databases">
        <authorList>
            <person name="Lee Y."/>
        </authorList>
    </citation>
    <scope>NUCLEOTIDE SEQUENCE [LARGE SCALE GENOMIC DNA]</scope>
    <source>
        <strain evidence="7 8">03SUJ4</strain>
    </source>
</reference>
<feature type="transmembrane region" description="Helical" evidence="5">
    <location>
        <begin position="180"/>
        <end position="199"/>
    </location>
</feature>
<sequence length="422" mass="45204">MATHAPAGIASAIRDLTPRQRNAFIACFLGWSLDAFDFFILTYCLSAVAADFHVTIKQVSEGLFWTLAMRPVGALLFGLLAERWGRKPTLMLNVVCFAVFECASAFAPTLTSLLVLRALFGIAMGGEWGVGAALAFETLPAKGRGFFSGLLQEGYNVGNLLAAAAYWLVFPHLHGTGMLTNWRVMFLLGALPALLVFYIRSGVDESPAWREREAGITPRKARATGLLQYAGTFAILILLMTAFACFSHGTQDLYPTFLEKGRGFTPAVVGKISVVANIGAILGGMGFGAFSERLGRRWTIILTSLMAIPMIPLWAWSHSAVMLAAGGFLMQVMVQGAWGIIPAHLNELSPPAVRAIVPGLTYQLGNLFASREAPIQAGLAATHFGGSLQPVLGWTVVVVALSVSLFTLLAGERKGQDLSSAH</sequence>
<keyword evidence="4 5" id="KW-0472">Membrane</keyword>
<dbReference type="EMBL" id="JBJYXY010000001">
    <property type="protein sequence ID" value="MFN2976383.1"/>
    <property type="molecule type" value="Genomic_DNA"/>
</dbReference>
<evidence type="ECO:0000256" key="3">
    <source>
        <dbReference type="ARBA" id="ARBA00022989"/>
    </source>
</evidence>
<feature type="transmembrane region" description="Helical" evidence="5">
    <location>
        <begin position="157"/>
        <end position="174"/>
    </location>
</feature>
<dbReference type="SUPFAM" id="SSF103473">
    <property type="entry name" value="MFS general substrate transporter"/>
    <property type="match status" value="1"/>
</dbReference>
<dbReference type="InterPro" id="IPR011701">
    <property type="entry name" value="MFS"/>
</dbReference>
<evidence type="ECO:0000256" key="4">
    <source>
        <dbReference type="ARBA" id="ARBA00023136"/>
    </source>
</evidence>
<dbReference type="InterPro" id="IPR005829">
    <property type="entry name" value="Sugar_transporter_CS"/>
</dbReference>
<evidence type="ECO:0000313" key="8">
    <source>
        <dbReference type="Proteomes" id="UP001634747"/>
    </source>
</evidence>